<name>A0ABT0UAJ1_9BACT</name>
<dbReference type="Proteomes" id="UP001202961">
    <property type="component" value="Unassembled WGS sequence"/>
</dbReference>
<sequence length="1260" mass="133284">MSPSVPQVTENRNPKIRNSDAAPHPAPGGSIESFVLERIASAQSALWRAELTRRVLTLVIAAMAVGLVWLVMDQWIWSPGVLGRSLIAIGLIGSTAAYAYFRLWPVVHLRIREDYAARALERDHPELGHSLSSYVSLRQQRATHPRGQLADRVVQSVGASVAAKLKHTDAPPSEATGLMSWWAATIALIAALAMYSIISPKNSIQSAARLVQPLSTLDAPRRVQITDVSPGDTESLAGRSLEISATVKHLRDDEPVYFRWASANNADAKATAVSTTASDTAVSQQIRLIANEANGPSDRFSASVPISHHAHGTRQYHILAGDASAGPFDVTIRDTPVVQVREVVYTPPAYTGKTKHTGHTGSIQGVDGTLVELSAVVNRPISRAIIEFNPRKVGQDLQATAGASEMTISTDGTTVAFAFPLRSRRGGAVELQDYRVRVWDDAGQTNADPIIYPIRVIEDLPPEITIVVPQQSAKDVPIDAEQLFEIHAADVDFGLAEVEIEIHRGIDLIARSSLWKEPGGKRGNQVIEYRFRPSRMIVVGRGGGIQASRGSGLNVGDEVEVVAIATDNRIDPNDPSIVPGVTRTPPVLLRITAASGDPASQAPAQDQPQGGRDASNQTGENQSGGGEQGQSGGGQSGKAQQGEGQQGEGQQGKGQQGKGQQGKGQQGEGQQGEGQQGEGQQGEGQQGERQQQNMPQDGGSAESGERDPQSGQNTGNQQPNNDQSTDAGGETSTDGESGSGKQGGKPRQGQRSDSSDAAREQPPQDDGEAFERIQEYLKDKQKGQSGNQDGTSQQAEPDGSPENDQTGSDSANGQNSSSPDNRQNGSQNQMANQENNGTPESQDDSINNEGETGQNQSAENGTADPNGNQTGSQKPEDQKGTEGNGAPKNDAGQDPATNEDDQTQKRDGENSQSPSGKSPRGDDPSSMNQRNESDNGSGEKGGGEQSDPGNGQKAESDPGQTDGDPGQSQDNDQTGENGSSNEQSAEGQEPGTSSESQDGGAQKGNPGQNDQGENGKGQADQDPSDDAQSTGDADTDGGKPDAGNSNRSDPRSKSNDGSDTNPQSKQNPGTDPQAGSEDEPFGDASTANSGSGEPGQSSPSNNDISDESSSESAQGGGSGRSGGGTGDDLPIENELPDPVDLEYTKAATDMVLDYLDETRADPDPELLDRLKWTEQDLKRFRQRWESIKPIDQGPRADTPPPNEIEEALRSLGMRPPESTQSNRRDQSDDIRGLRDSGNRRPAPADIRDAFEAFRRGLSRP</sequence>
<evidence type="ECO:0000256" key="2">
    <source>
        <dbReference type="SAM" id="Phobius"/>
    </source>
</evidence>
<keyword evidence="2" id="KW-1133">Transmembrane helix</keyword>
<gene>
    <name evidence="3" type="ORF">NB063_24715</name>
</gene>
<keyword evidence="2" id="KW-0812">Transmembrane</keyword>
<feature type="compositionally biased region" description="Acidic residues" evidence="1">
    <location>
        <begin position="1129"/>
        <end position="1140"/>
    </location>
</feature>
<feature type="compositionally biased region" description="Polar residues" evidence="1">
    <location>
        <begin position="1057"/>
        <end position="1070"/>
    </location>
</feature>
<keyword evidence="2" id="KW-0472">Membrane</keyword>
<feature type="compositionally biased region" description="Low complexity" evidence="1">
    <location>
        <begin position="596"/>
        <end position="611"/>
    </location>
</feature>
<organism evidence="3 4">
    <name type="scientific">Aporhodopirellula aestuarii</name>
    <dbReference type="NCBI Taxonomy" id="2950107"/>
    <lineage>
        <taxon>Bacteria</taxon>
        <taxon>Pseudomonadati</taxon>
        <taxon>Planctomycetota</taxon>
        <taxon>Planctomycetia</taxon>
        <taxon>Pirellulales</taxon>
        <taxon>Pirellulaceae</taxon>
        <taxon>Aporhodopirellula</taxon>
    </lineage>
</organism>
<feature type="compositionally biased region" description="Polar residues" evidence="1">
    <location>
        <begin position="966"/>
        <end position="1012"/>
    </location>
</feature>
<feature type="compositionally biased region" description="Basic and acidic residues" evidence="1">
    <location>
        <begin position="1222"/>
        <end position="1238"/>
    </location>
</feature>
<feature type="compositionally biased region" description="Polar residues" evidence="1">
    <location>
        <begin position="1"/>
        <end position="11"/>
    </location>
</feature>
<feature type="compositionally biased region" description="Polar residues" evidence="1">
    <location>
        <begin position="802"/>
        <end position="873"/>
    </location>
</feature>
<accession>A0ABT0UAJ1</accession>
<comment type="caution">
    <text evidence="3">The sequence shown here is derived from an EMBL/GenBank/DDBJ whole genome shotgun (WGS) entry which is preliminary data.</text>
</comment>
<feature type="compositionally biased region" description="Gly residues" evidence="1">
    <location>
        <begin position="622"/>
        <end position="636"/>
    </location>
</feature>
<feature type="transmembrane region" description="Helical" evidence="2">
    <location>
        <begin position="82"/>
        <end position="101"/>
    </location>
</feature>
<feature type="compositionally biased region" description="Gly residues" evidence="1">
    <location>
        <begin position="644"/>
        <end position="685"/>
    </location>
</feature>
<dbReference type="RefSeq" id="WP_250931710.1">
    <property type="nucleotide sequence ID" value="NZ_JAMQBK010000066.1"/>
</dbReference>
<feature type="compositionally biased region" description="Low complexity" evidence="1">
    <location>
        <begin position="1018"/>
        <end position="1029"/>
    </location>
</feature>
<feature type="compositionally biased region" description="Low complexity" evidence="1">
    <location>
        <begin position="1088"/>
        <end position="1103"/>
    </location>
</feature>
<feature type="transmembrane region" description="Helical" evidence="2">
    <location>
        <begin position="55"/>
        <end position="76"/>
    </location>
</feature>
<evidence type="ECO:0000256" key="1">
    <source>
        <dbReference type="SAM" id="MobiDB-lite"/>
    </source>
</evidence>
<feature type="region of interest" description="Disordered" evidence="1">
    <location>
        <begin position="1183"/>
        <end position="1260"/>
    </location>
</feature>
<feature type="compositionally biased region" description="Polar residues" evidence="1">
    <location>
        <begin position="783"/>
        <end position="795"/>
    </location>
</feature>
<proteinExistence type="predicted"/>
<feature type="compositionally biased region" description="Basic and acidic residues" evidence="1">
    <location>
        <begin position="1245"/>
        <end position="1254"/>
    </location>
</feature>
<feature type="transmembrane region" description="Helical" evidence="2">
    <location>
        <begin position="178"/>
        <end position="198"/>
    </location>
</feature>
<reference evidence="3 4" key="1">
    <citation type="journal article" date="2022" name="Syst. Appl. Microbiol.">
        <title>Rhodopirellula aestuarii sp. nov., a novel member of the genus Rhodopirellula isolated from brackish sediments collected in the Tagus River estuary, Portugal.</title>
        <authorList>
            <person name="Vitorino I.R."/>
            <person name="Klimek D."/>
            <person name="Calusinska M."/>
            <person name="Lobo-da-Cunha A."/>
            <person name="Vasconcelos V."/>
            <person name="Lage O.M."/>
        </authorList>
    </citation>
    <scope>NUCLEOTIDE SEQUENCE [LARGE SCALE GENOMIC DNA]</scope>
    <source>
        <strain evidence="3 4">ICT_H3.1</strain>
    </source>
</reference>
<feature type="compositionally biased region" description="Basic and acidic residues" evidence="1">
    <location>
        <begin position="769"/>
        <end position="782"/>
    </location>
</feature>
<keyword evidence="4" id="KW-1185">Reference proteome</keyword>
<evidence type="ECO:0000313" key="3">
    <source>
        <dbReference type="EMBL" id="MCM2373832.1"/>
    </source>
</evidence>
<feature type="region of interest" description="Disordered" evidence="1">
    <location>
        <begin position="1"/>
        <end position="26"/>
    </location>
</feature>
<protein>
    <submittedName>
        <fullName evidence="3">Circumsporozoite protein-membrane associated protein</fullName>
    </submittedName>
</protein>
<feature type="region of interest" description="Disordered" evidence="1">
    <location>
        <begin position="595"/>
        <end position="1144"/>
    </location>
</feature>
<feature type="compositionally biased region" description="Polar residues" evidence="1">
    <location>
        <begin position="709"/>
        <end position="726"/>
    </location>
</feature>
<feature type="compositionally biased region" description="Polar residues" evidence="1">
    <location>
        <begin position="925"/>
        <end position="936"/>
    </location>
</feature>
<evidence type="ECO:0000313" key="4">
    <source>
        <dbReference type="Proteomes" id="UP001202961"/>
    </source>
</evidence>
<feature type="compositionally biased region" description="Gly residues" evidence="1">
    <location>
        <begin position="1114"/>
        <end position="1126"/>
    </location>
</feature>
<dbReference type="EMBL" id="JAMQBK010000066">
    <property type="protein sequence ID" value="MCM2373832.1"/>
    <property type="molecule type" value="Genomic_DNA"/>
</dbReference>